<dbReference type="Gene3D" id="3.20.20.150">
    <property type="entry name" value="Divalent-metal-dependent TIM barrel enzymes"/>
    <property type="match status" value="1"/>
</dbReference>
<dbReference type="InterPro" id="IPR050312">
    <property type="entry name" value="IolE/XylAMocC-like"/>
</dbReference>
<dbReference type="InterPro" id="IPR013022">
    <property type="entry name" value="Xyl_isomerase-like_TIM-brl"/>
</dbReference>
<dbReference type="EMBL" id="JBIAJP010000008">
    <property type="protein sequence ID" value="MFF0006911.1"/>
    <property type="molecule type" value="Genomic_DNA"/>
</dbReference>
<feature type="domain" description="Xylose isomerase-like TIM barrel" evidence="2">
    <location>
        <begin position="26"/>
        <end position="239"/>
    </location>
</feature>
<proteinExistence type="predicted"/>
<dbReference type="SUPFAM" id="SSF51658">
    <property type="entry name" value="Xylose isomerase-like"/>
    <property type="match status" value="1"/>
</dbReference>
<dbReference type="Pfam" id="PF01261">
    <property type="entry name" value="AP_endonuc_2"/>
    <property type="match status" value="1"/>
</dbReference>
<comment type="caution">
    <text evidence="3">The sequence shown here is derived from an EMBL/GenBank/DDBJ whole genome shotgun (WGS) entry which is preliminary data.</text>
</comment>
<name>A0ABW6N0V3_9ACTN</name>
<dbReference type="PANTHER" id="PTHR12110">
    <property type="entry name" value="HYDROXYPYRUVATE ISOMERASE"/>
    <property type="match status" value="1"/>
</dbReference>
<keyword evidence="4" id="KW-1185">Reference proteome</keyword>
<feature type="compositionally biased region" description="Polar residues" evidence="1">
    <location>
        <begin position="307"/>
        <end position="322"/>
    </location>
</feature>
<feature type="region of interest" description="Disordered" evidence="1">
    <location>
        <begin position="273"/>
        <end position="322"/>
    </location>
</feature>
<evidence type="ECO:0000259" key="2">
    <source>
        <dbReference type="Pfam" id="PF01261"/>
    </source>
</evidence>
<keyword evidence="3" id="KW-0413">Isomerase</keyword>
<evidence type="ECO:0000256" key="1">
    <source>
        <dbReference type="SAM" id="MobiDB-lite"/>
    </source>
</evidence>
<organism evidence="3 4">
    <name type="scientific">Streptomyces tibetensis</name>
    <dbReference type="NCBI Taxonomy" id="2382123"/>
    <lineage>
        <taxon>Bacteria</taxon>
        <taxon>Bacillati</taxon>
        <taxon>Actinomycetota</taxon>
        <taxon>Actinomycetes</taxon>
        <taxon>Kitasatosporales</taxon>
        <taxon>Streptomycetaceae</taxon>
        <taxon>Streptomyces</taxon>
    </lineage>
</organism>
<dbReference type="Proteomes" id="UP001601422">
    <property type="component" value="Unassembled WGS sequence"/>
</dbReference>
<dbReference type="PANTHER" id="PTHR12110:SF41">
    <property type="entry name" value="INOSOSE DEHYDRATASE"/>
    <property type="match status" value="1"/>
</dbReference>
<evidence type="ECO:0000313" key="4">
    <source>
        <dbReference type="Proteomes" id="UP001601422"/>
    </source>
</evidence>
<protein>
    <submittedName>
        <fullName evidence="3">Sugar phosphate isomerase/epimerase family protein</fullName>
    </submittedName>
</protein>
<gene>
    <name evidence="3" type="ORF">ACFYQT_26145</name>
</gene>
<dbReference type="RefSeq" id="WP_389831764.1">
    <property type="nucleotide sequence ID" value="NZ_JBIAJP010000008.1"/>
</dbReference>
<dbReference type="GO" id="GO:0016853">
    <property type="term" value="F:isomerase activity"/>
    <property type="evidence" value="ECO:0007669"/>
    <property type="project" value="UniProtKB-KW"/>
</dbReference>
<accession>A0ABW6N0V3</accession>
<feature type="compositionally biased region" description="Polar residues" evidence="1">
    <location>
        <begin position="279"/>
        <end position="288"/>
    </location>
</feature>
<reference evidence="3 4" key="1">
    <citation type="submission" date="2024-10" db="EMBL/GenBank/DDBJ databases">
        <title>The Natural Products Discovery Center: Release of the First 8490 Sequenced Strains for Exploring Actinobacteria Biosynthetic Diversity.</title>
        <authorList>
            <person name="Kalkreuter E."/>
            <person name="Kautsar S.A."/>
            <person name="Yang D."/>
            <person name="Bader C.D."/>
            <person name="Teijaro C.N."/>
            <person name="Fluegel L."/>
            <person name="Davis C.M."/>
            <person name="Simpson J.R."/>
            <person name="Lauterbach L."/>
            <person name="Steele A.D."/>
            <person name="Gui C."/>
            <person name="Meng S."/>
            <person name="Li G."/>
            <person name="Viehrig K."/>
            <person name="Ye F."/>
            <person name="Su P."/>
            <person name="Kiefer A.F."/>
            <person name="Nichols A."/>
            <person name="Cepeda A.J."/>
            <person name="Yan W."/>
            <person name="Fan B."/>
            <person name="Jiang Y."/>
            <person name="Adhikari A."/>
            <person name="Zheng C.-J."/>
            <person name="Schuster L."/>
            <person name="Cowan T.M."/>
            <person name="Smanski M.J."/>
            <person name="Chevrette M.G."/>
            <person name="De Carvalho L.P.S."/>
            <person name="Shen B."/>
        </authorList>
    </citation>
    <scope>NUCLEOTIDE SEQUENCE [LARGE SCALE GENOMIC DNA]</scope>
    <source>
        <strain evidence="3 4">NPDC005497</strain>
    </source>
</reference>
<dbReference type="InterPro" id="IPR036237">
    <property type="entry name" value="Xyl_isomerase-like_sf"/>
</dbReference>
<sequence length="322" mass="33191">MSGSNALVALTSWRLPVTGAEEAVRCAARLGADGVQLDLGGPGRGPWADAPGTVRAVHRASAGTGVELLGLTANTLNDIGLTALPGSADGTRARAVIVRLLDAAQAYGVPLVFVPSFRRSAIDTPGDLRRTVRILAWAAGEAAARGLLLASENDLDAQDAGALVDGVASPAFRLLLDPCNLRVAGRDPVRWVTGLGAFLADQIHLKDCVPGSAAAGGSVALGTGDGLLDDVIAALAVHGPAPRALVLENDYRDGDTALPLRDLAWARARAARPAPFPTPTHQAPTHQAPTHRAPTHRAPTHRAPTYEASTRQAPTQQKEAAG</sequence>
<evidence type="ECO:0000313" key="3">
    <source>
        <dbReference type="EMBL" id="MFF0006911.1"/>
    </source>
</evidence>